<feature type="compositionally biased region" description="Low complexity" evidence="1">
    <location>
        <begin position="79"/>
        <end position="88"/>
    </location>
</feature>
<name>A0A2S3H7M4_9POAL</name>
<dbReference type="AlphaFoldDB" id="A0A2S3H7M4"/>
<evidence type="ECO:0000313" key="2">
    <source>
        <dbReference type="EMBL" id="PAN16859.1"/>
    </source>
</evidence>
<accession>A0A2S3H7M4</accession>
<proteinExistence type="predicted"/>
<gene>
    <name evidence="2" type="ORF">PAHAL_3G091900</name>
</gene>
<evidence type="ECO:0000256" key="1">
    <source>
        <dbReference type="SAM" id="MobiDB-lite"/>
    </source>
</evidence>
<dbReference type="EMBL" id="CM008048">
    <property type="protein sequence ID" value="PAN16859.1"/>
    <property type="molecule type" value="Genomic_DNA"/>
</dbReference>
<reference evidence="2" key="1">
    <citation type="submission" date="2018-04" db="EMBL/GenBank/DDBJ databases">
        <title>WGS assembly of Panicum hallii.</title>
        <authorList>
            <person name="Lovell J."/>
            <person name="Jenkins J."/>
            <person name="Lowry D."/>
            <person name="Mamidi S."/>
            <person name="Sreedasyam A."/>
            <person name="Weng X."/>
            <person name="Barry K."/>
            <person name="Bonette J."/>
            <person name="Campitelli B."/>
            <person name="Daum C."/>
            <person name="Gordon S."/>
            <person name="Gould B."/>
            <person name="Lipzen A."/>
            <person name="Macqueen A."/>
            <person name="Palacio-Mejia J."/>
            <person name="Plott C."/>
            <person name="Shakirov E."/>
            <person name="Shu S."/>
            <person name="Yoshinaga Y."/>
            <person name="Zane M."/>
            <person name="Rokhsar D."/>
            <person name="Grimwood J."/>
            <person name="Schmutz J."/>
            <person name="Juenger T."/>
        </authorList>
    </citation>
    <scope>NUCLEOTIDE SEQUENCE [LARGE SCALE GENOMIC DNA]</scope>
    <source>
        <strain evidence="2">FIL2</strain>
    </source>
</reference>
<dbReference type="Gramene" id="PAN16859">
    <property type="protein sequence ID" value="PAN16859"/>
    <property type="gene ID" value="PAHAL_3G091900"/>
</dbReference>
<dbReference type="Proteomes" id="UP000243499">
    <property type="component" value="Chromosome 3"/>
</dbReference>
<sequence length="110" mass="11673">MAMAFAPAGGMDSPEIFACTFSCCYDRFSILCAVLRSSARGCGPSLGLPTPPPFLWDRTRELDWNRADGELYRLMAGAARASRGVSGRETPRQHATPSPARPIPAATAGG</sequence>
<feature type="region of interest" description="Disordered" evidence="1">
    <location>
        <begin position="79"/>
        <end position="110"/>
    </location>
</feature>
<protein>
    <submittedName>
        <fullName evidence="2">Uncharacterized protein</fullName>
    </submittedName>
</protein>
<organism evidence="2">
    <name type="scientific">Panicum hallii</name>
    <dbReference type="NCBI Taxonomy" id="206008"/>
    <lineage>
        <taxon>Eukaryota</taxon>
        <taxon>Viridiplantae</taxon>
        <taxon>Streptophyta</taxon>
        <taxon>Embryophyta</taxon>
        <taxon>Tracheophyta</taxon>
        <taxon>Spermatophyta</taxon>
        <taxon>Magnoliopsida</taxon>
        <taxon>Liliopsida</taxon>
        <taxon>Poales</taxon>
        <taxon>Poaceae</taxon>
        <taxon>PACMAD clade</taxon>
        <taxon>Panicoideae</taxon>
        <taxon>Panicodae</taxon>
        <taxon>Paniceae</taxon>
        <taxon>Panicinae</taxon>
        <taxon>Panicum</taxon>
        <taxon>Panicum sect. Panicum</taxon>
    </lineage>
</organism>